<evidence type="ECO:0000256" key="1">
    <source>
        <dbReference type="SAM" id="MobiDB-lite"/>
    </source>
</evidence>
<comment type="caution">
    <text evidence="2">The sequence shown here is derived from an EMBL/GenBank/DDBJ whole genome shotgun (WGS) entry which is preliminary data.</text>
</comment>
<evidence type="ECO:0000313" key="2">
    <source>
        <dbReference type="EMBL" id="MBA0778447.1"/>
    </source>
</evidence>
<feature type="region of interest" description="Disordered" evidence="1">
    <location>
        <begin position="1"/>
        <end position="20"/>
    </location>
</feature>
<accession>A0A7J9EZG7</accession>
<name>A0A7J9EZG7_9ROSI</name>
<proteinExistence type="predicted"/>
<organism evidence="2 3">
    <name type="scientific">Gossypium trilobum</name>
    <dbReference type="NCBI Taxonomy" id="34281"/>
    <lineage>
        <taxon>Eukaryota</taxon>
        <taxon>Viridiplantae</taxon>
        <taxon>Streptophyta</taxon>
        <taxon>Embryophyta</taxon>
        <taxon>Tracheophyta</taxon>
        <taxon>Spermatophyta</taxon>
        <taxon>Magnoliopsida</taxon>
        <taxon>eudicotyledons</taxon>
        <taxon>Gunneridae</taxon>
        <taxon>Pentapetalae</taxon>
        <taxon>rosids</taxon>
        <taxon>malvids</taxon>
        <taxon>Malvales</taxon>
        <taxon>Malvaceae</taxon>
        <taxon>Malvoideae</taxon>
        <taxon>Gossypium</taxon>
    </lineage>
</organism>
<feature type="non-terminal residue" evidence="2">
    <location>
        <position position="20"/>
    </location>
</feature>
<dbReference type="EMBL" id="JABEZW010000010">
    <property type="protein sequence ID" value="MBA0778447.1"/>
    <property type="molecule type" value="Genomic_DNA"/>
</dbReference>
<sequence length="20" mass="2263">MVSRVRIPPPPQPAQKGRTF</sequence>
<keyword evidence="3" id="KW-1185">Reference proteome</keyword>
<evidence type="ECO:0000313" key="3">
    <source>
        <dbReference type="Proteomes" id="UP000593568"/>
    </source>
</evidence>
<gene>
    <name evidence="2" type="ORF">Gotri_006313</name>
</gene>
<dbReference type="AlphaFoldDB" id="A0A7J9EZG7"/>
<protein>
    <submittedName>
        <fullName evidence="2">Uncharacterized protein</fullName>
    </submittedName>
</protein>
<reference evidence="2 3" key="1">
    <citation type="journal article" date="2019" name="Genome Biol. Evol.">
        <title>Insights into the evolution of the New World diploid cottons (Gossypium, subgenus Houzingenia) based on genome sequencing.</title>
        <authorList>
            <person name="Grover C.E."/>
            <person name="Arick M.A. 2nd"/>
            <person name="Thrash A."/>
            <person name="Conover J.L."/>
            <person name="Sanders W.S."/>
            <person name="Peterson D.G."/>
            <person name="Frelichowski J.E."/>
            <person name="Scheffler J.A."/>
            <person name="Scheffler B.E."/>
            <person name="Wendel J.F."/>
        </authorList>
    </citation>
    <scope>NUCLEOTIDE SEQUENCE [LARGE SCALE GENOMIC DNA]</scope>
    <source>
        <strain evidence="2">8</strain>
        <tissue evidence="2">Leaf</tissue>
    </source>
</reference>
<dbReference type="Proteomes" id="UP000593568">
    <property type="component" value="Unassembled WGS sequence"/>
</dbReference>